<organism evidence="1">
    <name type="scientific">hydrocarbon metagenome</name>
    <dbReference type="NCBI Taxonomy" id="938273"/>
    <lineage>
        <taxon>unclassified sequences</taxon>
        <taxon>metagenomes</taxon>
        <taxon>ecological metagenomes</taxon>
    </lineage>
</organism>
<accession>A0A0W8FRD5</accession>
<sequence length="57" mass="6577">MADELHNAGIDVQKAFFIALDAGINGVDKEYLMDLGLRGEQLKIIENIIKDFYWEYQ</sequence>
<evidence type="ECO:0000313" key="1">
    <source>
        <dbReference type="EMBL" id="KUG23314.1"/>
    </source>
</evidence>
<name>A0A0W8FRD5_9ZZZZ</name>
<proteinExistence type="predicted"/>
<dbReference type="AlphaFoldDB" id="A0A0W8FRD5"/>
<protein>
    <submittedName>
        <fullName evidence="1">Uncharacterized protein</fullName>
    </submittedName>
</protein>
<gene>
    <name evidence="1" type="ORF">ASZ90_006884</name>
</gene>
<comment type="caution">
    <text evidence="1">The sequence shown here is derived from an EMBL/GenBank/DDBJ whole genome shotgun (WGS) entry which is preliminary data.</text>
</comment>
<dbReference type="EMBL" id="LNQE01000913">
    <property type="protein sequence ID" value="KUG23314.1"/>
    <property type="molecule type" value="Genomic_DNA"/>
</dbReference>
<reference evidence="1" key="1">
    <citation type="journal article" date="2015" name="Proc. Natl. Acad. Sci. U.S.A.">
        <title>Networks of energetic and metabolic interactions define dynamics in microbial communities.</title>
        <authorList>
            <person name="Embree M."/>
            <person name="Liu J.K."/>
            <person name="Al-Bassam M.M."/>
            <person name="Zengler K."/>
        </authorList>
    </citation>
    <scope>NUCLEOTIDE SEQUENCE</scope>
</reference>